<comment type="caution">
    <text evidence="2">The sequence shown here is derived from an EMBL/GenBank/DDBJ whole genome shotgun (WGS) entry which is preliminary data.</text>
</comment>
<protein>
    <recommendedName>
        <fullName evidence="4">Cyclopropane fatty acid synthase</fullName>
    </recommendedName>
</protein>
<evidence type="ECO:0008006" key="4">
    <source>
        <dbReference type="Google" id="ProtNLM"/>
    </source>
</evidence>
<sequence length="260" mass="30001">MGETMRTAQWLTGRVMHERLRPARHRFDYPVRYVRCDVARLDALRCAWFGIDRIRPLALFRRDYGPRNDCDLDLWMRACLAQARIPADGEIHLLTIPRVFGYAFNPVSFWFCHDRAGALRALYADVRNTFGEHRGYLLSAKDHAPITDDTVLVCRKTLHVSPFCDVVGDYAFRVRRRGDRLSISIDYRDRDGLLIRTAIGLVAQPLTGALAWRALLLAPLFAAGVIVRIHWQALRLWMKRVPFHGKHPPNAEETKKKARS</sequence>
<dbReference type="STRING" id="1777143.AWB82_05852"/>
<keyword evidence="1" id="KW-1133">Transmembrane helix</keyword>
<dbReference type="PANTHER" id="PTHR33973">
    <property type="entry name" value="OS07G0153300 PROTEIN"/>
    <property type="match status" value="1"/>
</dbReference>
<gene>
    <name evidence="2" type="ORF">AWB82_05852</name>
</gene>
<evidence type="ECO:0000256" key="1">
    <source>
        <dbReference type="SAM" id="Phobius"/>
    </source>
</evidence>
<keyword evidence="3" id="KW-1185">Reference proteome</keyword>
<evidence type="ECO:0000313" key="2">
    <source>
        <dbReference type="EMBL" id="SAK86082.1"/>
    </source>
</evidence>
<feature type="transmembrane region" description="Helical" evidence="1">
    <location>
        <begin position="210"/>
        <end position="231"/>
    </location>
</feature>
<evidence type="ECO:0000313" key="3">
    <source>
        <dbReference type="Proteomes" id="UP000054596"/>
    </source>
</evidence>
<name>A0A158CUP1_9BURK</name>
<keyword evidence="1" id="KW-0472">Membrane</keyword>
<dbReference type="Pfam" id="PF07103">
    <property type="entry name" value="DUF1365"/>
    <property type="match status" value="1"/>
</dbReference>
<accession>A0A158CUP1</accession>
<reference evidence="2" key="1">
    <citation type="submission" date="2016-01" db="EMBL/GenBank/DDBJ databases">
        <authorList>
            <person name="Peeters C."/>
        </authorList>
    </citation>
    <scope>NUCLEOTIDE SEQUENCE [LARGE SCALE GENOMIC DNA]</scope>
    <source>
        <strain evidence="2">LMG 29325</strain>
    </source>
</reference>
<dbReference type="PANTHER" id="PTHR33973:SF4">
    <property type="entry name" value="OS07G0153300 PROTEIN"/>
    <property type="match status" value="1"/>
</dbReference>
<dbReference type="OrthoDB" id="9778801at2"/>
<dbReference type="EMBL" id="FCOJ02000058">
    <property type="protein sequence ID" value="SAK86082.1"/>
    <property type="molecule type" value="Genomic_DNA"/>
</dbReference>
<dbReference type="Proteomes" id="UP000054596">
    <property type="component" value="Unassembled WGS sequence"/>
</dbReference>
<dbReference type="AlphaFoldDB" id="A0A158CUP1"/>
<keyword evidence="1" id="KW-0812">Transmembrane</keyword>
<proteinExistence type="predicted"/>
<dbReference type="InterPro" id="IPR010775">
    <property type="entry name" value="DUF1365"/>
</dbReference>
<organism evidence="2 3">
    <name type="scientific">Caballeronia glebae</name>
    <dbReference type="NCBI Taxonomy" id="1777143"/>
    <lineage>
        <taxon>Bacteria</taxon>
        <taxon>Pseudomonadati</taxon>
        <taxon>Pseudomonadota</taxon>
        <taxon>Betaproteobacteria</taxon>
        <taxon>Burkholderiales</taxon>
        <taxon>Burkholderiaceae</taxon>
        <taxon>Caballeronia</taxon>
    </lineage>
</organism>